<keyword evidence="1" id="KW-0812">Transmembrane</keyword>
<dbReference type="RefSeq" id="XP_025483127.1">
    <property type="nucleotide sequence ID" value="XM_025625085.1"/>
</dbReference>
<feature type="transmembrane region" description="Helical" evidence="1">
    <location>
        <begin position="26"/>
        <end position="50"/>
    </location>
</feature>
<dbReference type="EMBL" id="KZ821449">
    <property type="protein sequence ID" value="PYH37649.1"/>
    <property type="molecule type" value="Genomic_DNA"/>
</dbReference>
<organism evidence="2 3">
    <name type="scientific">Aspergillus neoniger (strain CBS 115656)</name>
    <dbReference type="NCBI Taxonomy" id="1448310"/>
    <lineage>
        <taxon>Eukaryota</taxon>
        <taxon>Fungi</taxon>
        <taxon>Dikarya</taxon>
        <taxon>Ascomycota</taxon>
        <taxon>Pezizomycotina</taxon>
        <taxon>Eurotiomycetes</taxon>
        <taxon>Eurotiomycetidae</taxon>
        <taxon>Eurotiales</taxon>
        <taxon>Aspergillaceae</taxon>
        <taxon>Aspergillus</taxon>
        <taxon>Aspergillus subgen. Circumdati</taxon>
    </lineage>
</organism>
<accession>A0A318YT79</accession>
<dbReference type="OrthoDB" id="4362911at2759"/>
<protein>
    <submittedName>
        <fullName evidence="2">Uncharacterized protein</fullName>
    </submittedName>
</protein>
<evidence type="ECO:0000313" key="3">
    <source>
        <dbReference type="Proteomes" id="UP000247647"/>
    </source>
</evidence>
<evidence type="ECO:0000313" key="2">
    <source>
        <dbReference type="EMBL" id="PYH37649.1"/>
    </source>
</evidence>
<dbReference type="GeneID" id="37127541"/>
<reference evidence="2" key="1">
    <citation type="submission" date="2016-12" db="EMBL/GenBank/DDBJ databases">
        <title>The genomes of Aspergillus section Nigri reveals drivers in fungal speciation.</title>
        <authorList>
            <consortium name="DOE Joint Genome Institute"/>
            <person name="Vesth T.C."/>
            <person name="Nybo J."/>
            <person name="Theobald S."/>
            <person name="Brandl J."/>
            <person name="Frisvad J.C."/>
            <person name="Nielsen K.F."/>
            <person name="Lyhne E.K."/>
            <person name="Kogle M.E."/>
            <person name="Kuo A."/>
            <person name="Riley R."/>
            <person name="Clum A."/>
            <person name="Nolan M."/>
            <person name="Lipzen A."/>
            <person name="Salamov A."/>
            <person name="Henrissat B."/>
            <person name="Wiebenga A."/>
            <person name="De Vries R.P."/>
            <person name="Grigoriev I.V."/>
            <person name="Mortensen U.H."/>
            <person name="Andersen M.R."/>
            <person name="Baker S.E."/>
        </authorList>
    </citation>
    <scope>NUCLEOTIDE SEQUENCE [LARGE SCALE GENOMIC DNA]</scope>
    <source>
        <strain evidence="2">CBS 115656</strain>
    </source>
</reference>
<keyword evidence="3" id="KW-1185">Reference proteome</keyword>
<keyword evidence="1" id="KW-0472">Membrane</keyword>
<sequence length="184" mass="19827">MVEPISVEQIPIPHKQKSGMSKTKTLLLNIFIILLSLCAVVALIVASIAMKKTRELEDFKSSLFISDLERIFNSTAYAIAKSGPDAPACSNLTAETVTGQTTLPGDCVSVKESYDMWVTRLADSCAPYLIAEENCTGAFREFEKLATPACIVAAGGGRLSGKEGTFTGAFRYHLDGAENCAFYL</sequence>
<dbReference type="AlphaFoldDB" id="A0A318YT79"/>
<dbReference type="Proteomes" id="UP000247647">
    <property type="component" value="Unassembled WGS sequence"/>
</dbReference>
<proteinExistence type="predicted"/>
<gene>
    <name evidence="2" type="ORF">BO87DRAFT_393918</name>
</gene>
<name>A0A318YT79_ASPNB</name>
<keyword evidence="1" id="KW-1133">Transmembrane helix</keyword>
<evidence type="ECO:0000256" key="1">
    <source>
        <dbReference type="SAM" id="Phobius"/>
    </source>
</evidence>